<dbReference type="EMBL" id="VSSQ01005689">
    <property type="protein sequence ID" value="MPM30081.1"/>
    <property type="molecule type" value="Genomic_DNA"/>
</dbReference>
<dbReference type="SUPFAM" id="SSF82679">
    <property type="entry name" value="N-utilization substance G protein NusG, N-terminal domain"/>
    <property type="match status" value="1"/>
</dbReference>
<name>A0A644YQD9_9ZZZZ</name>
<dbReference type="InterPro" id="IPR036735">
    <property type="entry name" value="NGN_dom_sf"/>
</dbReference>
<dbReference type="Gene3D" id="3.30.70.940">
    <property type="entry name" value="NusG, N-terminal domain"/>
    <property type="match status" value="1"/>
</dbReference>
<comment type="caution">
    <text evidence="1">The sequence shown here is derived from an EMBL/GenBank/DDBJ whole genome shotgun (WGS) entry which is preliminary data.</text>
</comment>
<accession>A0A644YQD9</accession>
<dbReference type="GO" id="GO:0006354">
    <property type="term" value="P:DNA-templated transcription elongation"/>
    <property type="evidence" value="ECO:0007669"/>
    <property type="project" value="InterPro"/>
</dbReference>
<dbReference type="InterPro" id="IPR008991">
    <property type="entry name" value="Translation_prot_SH3-like_sf"/>
</dbReference>
<sequence>MEIFEFVERDTGIDFIGKIPGCFWGYGYLRPRSEKVVAARLAAMEVVHYLPLMPKARLHHGTKVVSLVPMVAGYIFLCIDDDERVGLKRMEEKFVQIELLREKYNETILIRELNTLRQCELLAQEAPILVNPGVQKGDKVLITSGSLQGLETEVVRRDDGRDDVIIVNITILNRHVEYPVSAEILKKITE</sequence>
<reference evidence="1" key="1">
    <citation type="submission" date="2019-08" db="EMBL/GenBank/DDBJ databases">
        <authorList>
            <person name="Kucharzyk K."/>
            <person name="Murdoch R.W."/>
            <person name="Higgins S."/>
            <person name="Loffler F."/>
        </authorList>
    </citation>
    <scope>NUCLEOTIDE SEQUENCE</scope>
</reference>
<organism evidence="1">
    <name type="scientific">bioreactor metagenome</name>
    <dbReference type="NCBI Taxonomy" id="1076179"/>
    <lineage>
        <taxon>unclassified sequences</taxon>
        <taxon>metagenomes</taxon>
        <taxon>ecological metagenomes</taxon>
    </lineage>
</organism>
<dbReference type="AlphaFoldDB" id="A0A644YQD9"/>
<gene>
    <name evidence="1" type="primary">rfaH_7</name>
    <name evidence="1" type="ORF">SDC9_76623</name>
</gene>
<dbReference type="SUPFAM" id="SSF50104">
    <property type="entry name" value="Translation proteins SH3-like domain"/>
    <property type="match status" value="1"/>
</dbReference>
<proteinExistence type="predicted"/>
<evidence type="ECO:0000313" key="1">
    <source>
        <dbReference type="EMBL" id="MPM30081.1"/>
    </source>
</evidence>
<protein>
    <submittedName>
        <fullName evidence="1">Transcription antitermination protein RfaH</fullName>
    </submittedName>
</protein>